<dbReference type="SUPFAM" id="SSF55781">
    <property type="entry name" value="GAF domain-like"/>
    <property type="match status" value="2"/>
</dbReference>
<dbReference type="SUPFAM" id="SSF55785">
    <property type="entry name" value="PYP-like sensor domain (PAS domain)"/>
    <property type="match status" value="1"/>
</dbReference>
<dbReference type="InterPro" id="IPR001789">
    <property type="entry name" value="Sig_transdc_resp-reg_receiver"/>
</dbReference>
<sequence length="882" mass="95571">MPDLAATWTEKLLDVTSAFSRARTAHEVGAVAVALGVEALGASTSVLALRSRDGAHLELIASAGLAEEERQQFARLSLEVRHPGTDALREGRPIFLETQAETSARYGQAEEAKPSSPHREGSCIAVPILSGDRAIGFLGFGFRAFVPLPGAQRSFALALAAQGTQALERARLLDAEQQARRRLKVLVDAAEAFSAPSLSMAAVLDAIARKVTAAAGDASVLRLLTPDGAWLEPKAWWANDPAARRELGRAVAGERESTLSGLAAGHLRAGEALLIPAVDEQVLARVSEPLRGWMVRHGLHTLIMVPLQLKGRCIGMLSVGRLQPHEPYTDEDRMLVEGLAARGAAAIEKTRLYEEVVRSQRLFEGIAEASPDVLYLYDLRRRRNVFVSQSVEQVLGRSPRDIGALSEGFMTLVHPEDLARLVQEQRRFSAVADGDMLEHQYRMRHADGSYRWVRSRDRIFSRTPTGEVELVLGVVRDVSEQVRAAQEREELLAREQQARREAETASRAKDEFLAMLGHELRNPLSPMITALDLMRLRGGDAFGRERTIIERQVQHLVRLVDDLLDISRITRGKVELKRRALELGDAVSAAIEMASPLLETRRHRLEVEVPRRGLVVEGDPDRLAQVVANLLTNAAKYTEPGGVVSVRAAREGGEAVVRVRDSGMGIPPDLLPHVFDLFVQGHRALDRSQGGLGLGLAIVRSMVEMHGGRVSADSSGSGRGSEFVVRLPAARVTSLTPALPPRPPVAPLGLVRARRVLVVDDNQDAADALVEALSTQGHLATVAYDGPSGLEAAARARPEVAFLDIGLPVMDGYELARRLREVLGSGVKLVALTGYGQDRDRALSRAAGFDEHLVKPVELDQIMAVVSALGRAAIEASGAASP</sequence>
<evidence type="ECO:0000256" key="1">
    <source>
        <dbReference type="ARBA" id="ARBA00000085"/>
    </source>
</evidence>
<dbReference type="Pfam" id="PF00072">
    <property type="entry name" value="Response_reg"/>
    <property type="match status" value="1"/>
</dbReference>
<dbReference type="InterPro" id="IPR003018">
    <property type="entry name" value="GAF"/>
</dbReference>
<keyword evidence="7" id="KW-0175">Coiled coil</keyword>
<dbReference type="PROSITE" id="PS50113">
    <property type="entry name" value="PAC"/>
    <property type="match status" value="1"/>
</dbReference>
<dbReference type="Gene3D" id="1.10.287.130">
    <property type="match status" value="1"/>
</dbReference>
<evidence type="ECO:0000256" key="3">
    <source>
        <dbReference type="ARBA" id="ARBA00022553"/>
    </source>
</evidence>
<organism evidence="12 13">
    <name type="scientific">Anaeromyxobacter diazotrophicus</name>
    <dbReference type="NCBI Taxonomy" id="2590199"/>
    <lineage>
        <taxon>Bacteria</taxon>
        <taxon>Pseudomonadati</taxon>
        <taxon>Myxococcota</taxon>
        <taxon>Myxococcia</taxon>
        <taxon>Myxococcales</taxon>
        <taxon>Cystobacterineae</taxon>
        <taxon>Anaeromyxobacteraceae</taxon>
        <taxon>Anaeromyxobacter</taxon>
    </lineage>
</organism>
<dbReference type="AlphaFoldDB" id="A0A7I9VRV9"/>
<evidence type="ECO:0000259" key="10">
    <source>
        <dbReference type="PROSITE" id="PS50112"/>
    </source>
</evidence>
<dbReference type="InterPro" id="IPR005467">
    <property type="entry name" value="His_kinase_dom"/>
</dbReference>
<dbReference type="SUPFAM" id="SSF55874">
    <property type="entry name" value="ATPase domain of HSP90 chaperone/DNA topoisomerase II/histidine kinase"/>
    <property type="match status" value="1"/>
</dbReference>
<dbReference type="InterPro" id="IPR036890">
    <property type="entry name" value="HATPase_C_sf"/>
</dbReference>
<evidence type="ECO:0000259" key="11">
    <source>
        <dbReference type="PROSITE" id="PS50113"/>
    </source>
</evidence>
<dbReference type="Pfam" id="PF02518">
    <property type="entry name" value="HATPase_c"/>
    <property type="match status" value="1"/>
</dbReference>
<accession>A0A7I9VRV9</accession>
<proteinExistence type="predicted"/>
<dbReference type="Gene3D" id="3.40.50.2300">
    <property type="match status" value="1"/>
</dbReference>
<dbReference type="Gene3D" id="3.30.565.10">
    <property type="entry name" value="Histidine kinase-like ATPase, C-terminal domain"/>
    <property type="match status" value="1"/>
</dbReference>
<gene>
    <name evidence="12" type="ORF">AMYX_38420</name>
</gene>
<keyword evidence="13" id="KW-1185">Reference proteome</keyword>
<dbReference type="CDD" id="cd17580">
    <property type="entry name" value="REC_2_DhkD-like"/>
    <property type="match status" value="1"/>
</dbReference>
<dbReference type="SUPFAM" id="SSF52172">
    <property type="entry name" value="CheY-like"/>
    <property type="match status" value="1"/>
</dbReference>
<keyword evidence="3 6" id="KW-0597">Phosphoprotein</keyword>
<feature type="coiled-coil region" evidence="7">
    <location>
        <begin position="475"/>
        <end position="508"/>
    </location>
</feature>
<dbReference type="SMART" id="SM00065">
    <property type="entry name" value="GAF"/>
    <property type="match status" value="2"/>
</dbReference>
<feature type="domain" description="Histidine kinase" evidence="8">
    <location>
        <begin position="515"/>
        <end position="731"/>
    </location>
</feature>
<dbReference type="SMART" id="SM00091">
    <property type="entry name" value="PAS"/>
    <property type="match status" value="1"/>
</dbReference>
<dbReference type="SMART" id="SM00086">
    <property type="entry name" value="PAC"/>
    <property type="match status" value="1"/>
</dbReference>
<dbReference type="EC" id="2.7.13.3" evidence="2"/>
<evidence type="ECO:0000256" key="7">
    <source>
        <dbReference type="SAM" id="Coils"/>
    </source>
</evidence>
<dbReference type="CDD" id="cd00082">
    <property type="entry name" value="HisKA"/>
    <property type="match status" value="1"/>
</dbReference>
<feature type="domain" description="PAC" evidence="11">
    <location>
        <begin position="437"/>
        <end position="490"/>
    </location>
</feature>
<dbReference type="Pfam" id="PF01590">
    <property type="entry name" value="GAF"/>
    <property type="match status" value="1"/>
</dbReference>
<dbReference type="InterPro" id="IPR001610">
    <property type="entry name" value="PAC"/>
</dbReference>
<dbReference type="InterPro" id="IPR011006">
    <property type="entry name" value="CheY-like_superfamily"/>
</dbReference>
<dbReference type="Proteomes" id="UP000503640">
    <property type="component" value="Unassembled WGS sequence"/>
</dbReference>
<dbReference type="InterPro" id="IPR000014">
    <property type="entry name" value="PAS"/>
</dbReference>
<dbReference type="EMBL" id="BJTG01000010">
    <property type="protein sequence ID" value="GEJ59101.1"/>
    <property type="molecule type" value="Genomic_DNA"/>
</dbReference>
<evidence type="ECO:0000313" key="12">
    <source>
        <dbReference type="EMBL" id="GEJ59101.1"/>
    </source>
</evidence>
<dbReference type="SMART" id="SM00388">
    <property type="entry name" value="HisKA"/>
    <property type="match status" value="1"/>
</dbReference>
<dbReference type="PANTHER" id="PTHR43547">
    <property type="entry name" value="TWO-COMPONENT HISTIDINE KINASE"/>
    <property type="match status" value="1"/>
</dbReference>
<dbReference type="RefSeq" id="WP_176068278.1">
    <property type="nucleotide sequence ID" value="NZ_BJTG01000010.1"/>
</dbReference>
<dbReference type="InterPro" id="IPR003594">
    <property type="entry name" value="HATPase_dom"/>
</dbReference>
<dbReference type="NCBIfam" id="TIGR00229">
    <property type="entry name" value="sensory_box"/>
    <property type="match status" value="1"/>
</dbReference>
<dbReference type="PROSITE" id="PS50112">
    <property type="entry name" value="PAS"/>
    <property type="match status" value="1"/>
</dbReference>
<protein>
    <recommendedName>
        <fullName evidence="2">histidine kinase</fullName>
        <ecNumber evidence="2">2.7.13.3</ecNumber>
    </recommendedName>
</protein>
<dbReference type="Gene3D" id="3.30.450.20">
    <property type="entry name" value="PAS domain"/>
    <property type="match status" value="1"/>
</dbReference>
<dbReference type="InterPro" id="IPR013655">
    <property type="entry name" value="PAS_fold_3"/>
</dbReference>
<dbReference type="InterPro" id="IPR029016">
    <property type="entry name" value="GAF-like_dom_sf"/>
</dbReference>
<dbReference type="SUPFAM" id="SSF47384">
    <property type="entry name" value="Homodimeric domain of signal transducing histidine kinase"/>
    <property type="match status" value="1"/>
</dbReference>
<comment type="catalytic activity">
    <reaction evidence="1">
        <text>ATP + protein L-histidine = ADP + protein N-phospho-L-histidine.</text>
        <dbReference type="EC" id="2.7.13.3"/>
    </reaction>
</comment>
<dbReference type="GO" id="GO:0000155">
    <property type="term" value="F:phosphorelay sensor kinase activity"/>
    <property type="evidence" value="ECO:0007669"/>
    <property type="project" value="InterPro"/>
</dbReference>
<dbReference type="PROSITE" id="PS50109">
    <property type="entry name" value="HIS_KIN"/>
    <property type="match status" value="1"/>
</dbReference>
<dbReference type="InterPro" id="IPR000700">
    <property type="entry name" value="PAS-assoc_C"/>
</dbReference>
<dbReference type="InterPro" id="IPR036097">
    <property type="entry name" value="HisK_dim/P_sf"/>
</dbReference>
<evidence type="ECO:0000259" key="8">
    <source>
        <dbReference type="PROSITE" id="PS50109"/>
    </source>
</evidence>
<dbReference type="Pfam" id="PF00512">
    <property type="entry name" value="HisKA"/>
    <property type="match status" value="1"/>
</dbReference>
<reference evidence="13" key="1">
    <citation type="journal article" date="2020" name="Appl. Environ. Microbiol.">
        <title>Diazotrophic Anaeromyxobacter Isolates from Soils.</title>
        <authorList>
            <person name="Masuda Y."/>
            <person name="Yamanaka H."/>
            <person name="Xu Z.X."/>
            <person name="Shiratori Y."/>
            <person name="Aono T."/>
            <person name="Amachi S."/>
            <person name="Senoo K."/>
            <person name="Itoh H."/>
        </authorList>
    </citation>
    <scope>NUCLEOTIDE SEQUENCE [LARGE SCALE GENOMIC DNA]</scope>
    <source>
        <strain evidence="13">R267</strain>
    </source>
</reference>
<feature type="domain" description="Response regulatory" evidence="9">
    <location>
        <begin position="755"/>
        <end position="870"/>
    </location>
</feature>
<dbReference type="PANTHER" id="PTHR43547:SF2">
    <property type="entry name" value="HYBRID SIGNAL TRANSDUCTION HISTIDINE KINASE C"/>
    <property type="match status" value="1"/>
</dbReference>
<dbReference type="Gene3D" id="3.30.450.40">
    <property type="match status" value="2"/>
</dbReference>
<evidence type="ECO:0000256" key="2">
    <source>
        <dbReference type="ARBA" id="ARBA00012438"/>
    </source>
</evidence>
<dbReference type="PROSITE" id="PS50110">
    <property type="entry name" value="RESPONSE_REGULATORY"/>
    <property type="match status" value="1"/>
</dbReference>
<feature type="domain" description="PAS" evidence="10">
    <location>
        <begin position="359"/>
        <end position="435"/>
    </location>
</feature>
<feature type="modified residue" description="4-aspartylphosphate" evidence="6">
    <location>
        <position position="804"/>
    </location>
</feature>
<dbReference type="CDD" id="cd00130">
    <property type="entry name" value="PAS"/>
    <property type="match status" value="1"/>
</dbReference>
<dbReference type="InterPro" id="IPR035965">
    <property type="entry name" value="PAS-like_dom_sf"/>
</dbReference>
<keyword evidence="4" id="KW-0808">Transferase</keyword>
<keyword evidence="5" id="KW-0418">Kinase</keyword>
<dbReference type="Pfam" id="PF08447">
    <property type="entry name" value="PAS_3"/>
    <property type="match status" value="1"/>
</dbReference>
<dbReference type="SMART" id="SM00448">
    <property type="entry name" value="REC"/>
    <property type="match status" value="1"/>
</dbReference>
<comment type="caution">
    <text evidence="12">The sequence shown here is derived from an EMBL/GenBank/DDBJ whole genome shotgun (WGS) entry which is preliminary data.</text>
</comment>
<dbReference type="InterPro" id="IPR004358">
    <property type="entry name" value="Sig_transdc_His_kin-like_C"/>
</dbReference>
<dbReference type="InterPro" id="IPR003661">
    <property type="entry name" value="HisK_dim/P_dom"/>
</dbReference>
<name>A0A7I9VRV9_9BACT</name>
<evidence type="ECO:0000256" key="6">
    <source>
        <dbReference type="PROSITE-ProRule" id="PRU00169"/>
    </source>
</evidence>
<evidence type="ECO:0000259" key="9">
    <source>
        <dbReference type="PROSITE" id="PS50110"/>
    </source>
</evidence>
<dbReference type="SMART" id="SM00387">
    <property type="entry name" value="HATPase_c"/>
    <property type="match status" value="1"/>
</dbReference>
<evidence type="ECO:0000256" key="4">
    <source>
        <dbReference type="ARBA" id="ARBA00022679"/>
    </source>
</evidence>
<dbReference type="PRINTS" id="PR00344">
    <property type="entry name" value="BCTRLSENSOR"/>
</dbReference>
<dbReference type="CDD" id="cd00075">
    <property type="entry name" value="HATPase"/>
    <property type="match status" value="1"/>
</dbReference>
<evidence type="ECO:0000313" key="13">
    <source>
        <dbReference type="Proteomes" id="UP000503640"/>
    </source>
</evidence>
<dbReference type="FunFam" id="3.30.565.10:FF:000006">
    <property type="entry name" value="Sensor histidine kinase WalK"/>
    <property type="match status" value="1"/>
</dbReference>
<evidence type="ECO:0000256" key="5">
    <source>
        <dbReference type="ARBA" id="ARBA00022777"/>
    </source>
</evidence>
<dbReference type="Pfam" id="PF13185">
    <property type="entry name" value="GAF_2"/>
    <property type="match status" value="1"/>
</dbReference>